<gene>
    <name evidence="2" type="ORF">EV678_3045</name>
</gene>
<feature type="domain" description="FHA" evidence="1">
    <location>
        <begin position="23"/>
        <end position="72"/>
    </location>
</feature>
<dbReference type="SUPFAM" id="SSF49879">
    <property type="entry name" value="SMAD/FHA domain"/>
    <property type="match status" value="2"/>
</dbReference>
<dbReference type="InterPro" id="IPR000253">
    <property type="entry name" value="FHA_dom"/>
</dbReference>
<dbReference type="Pfam" id="PF00498">
    <property type="entry name" value="FHA"/>
    <property type="match status" value="1"/>
</dbReference>
<keyword evidence="3" id="KW-1185">Reference proteome</keyword>
<dbReference type="RefSeq" id="WP_130460122.1">
    <property type="nucleotide sequence ID" value="NZ_SHKM01000003.1"/>
</dbReference>
<evidence type="ECO:0000259" key="1">
    <source>
        <dbReference type="PROSITE" id="PS50006"/>
    </source>
</evidence>
<evidence type="ECO:0000313" key="3">
    <source>
        <dbReference type="Proteomes" id="UP000292136"/>
    </source>
</evidence>
<dbReference type="Proteomes" id="UP000292136">
    <property type="component" value="Unassembled WGS sequence"/>
</dbReference>
<accession>A0ABY0INE5</accession>
<dbReference type="Gene3D" id="2.60.200.20">
    <property type="match status" value="1"/>
</dbReference>
<name>A0ABY0INE5_9RHOO</name>
<comment type="caution">
    <text evidence="2">The sequence shown here is derived from an EMBL/GenBank/DDBJ whole genome shotgun (WGS) entry which is preliminary data.</text>
</comment>
<evidence type="ECO:0000313" key="2">
    <source>
        <dbReference type="EMBL" id="RZT75858.1"/>
    </source>
</evidence>
<sequence length="242" mass="25838">MAKLILSMDGLVLKEIPLTKERMTIGRKPHNDIQIDNLAISGEHAALVTILNDSFLEDLNSTNGTLVNGQPIKKHFLQNGDVVELGKYKLKFISDLPAAREGETDFEKTMVLRPGSIQPQEAPAASAVGEATHANFGDVRIPSPPPAAPAAAAAPLLGVVQILNGANAGKELELVKTLTTLGKPGVQVAVITRRPHGYFITHVEGGQFPVVNGKTLDAQAHPLADHDVVEIAGVKMEFFLKN</sequence>
<dbReference type="SMART" id="SM00240">
    <property type="entry name" value="FHA"/>
    <property type="match status" value="1"/>
</dbReference>
<dbReference type="InterPro" id="IPR050923">
    <property type="entry name" value="Cell_Proc_Reg/RNA_Proc"/>
</dbReference>
<dbReference type="InterPro" id="IPR008984">
    <property type="entry name" value="SMAD_FHA_dom_sf"/>
</dbReference>
<dbReference type="PANTHER" id="PTHR23308">
    <property type="entry name" value="NUCLEAR INHIBITOR OF PROTEIN PHOSPHATASE-1"/>
    <property type="match status" value="1"/>
</dbReference>
<dbReference type="PROSITE" id="PS50006">
    <property type="entry name" value="FHA_DOMAIN"/>
    <property type="match status" value="1"/>
</dbReference>
<protein>
    <submittedName>
        <fullName evidence="2">FHA domain-containing protein</fullName>
    </submittedName>
</protein>
<reference evidence="2 3" key="1">
    <citation type="submission" date="2019-02" db="EMBL/GenBank/DDBJ databases">
        <title>Genomic Encyclopedia of Type Strains, Phase IV (KMG-IV): sequencing the most valuable type-strain genomes for metagenomic binning, comparative biology and taxonomic classification.</title>
        <authorList>
            <person name="Goeker M."/>
        </authorList>
    </citation>
    <scope>NUCLEOTIDE SEQUENCE [LARGE SCALE GENOMIC DNA]</scope>
    <source>
        <strain evidence="2 3">DSM 21223</strain>
    </source>
</reference>
<organism evidence="2 3">
    <name type="scientific">Azospira oryzae</name>
    <dbReference type="NCBI Taxonomy" id="146939"/>
    <lineage>
        <taxon>Bacteria</taxon>
        <taxon>Pseudomonadati</taxon>
        <taxon>Pseudomonadota</taxon>
        <taxon>Betaproteobacteria</taxon>
        <taxon>Rhodocyclales</taxon>
        <taxon>Rhodocyclaceae</taxon>
        <taxon>Azospira</taxon>
    </lineage>
</organism>
<dbReference type="CDD" id="cd00060">
    <property type="entry name" value="FHA"/>
    <property type="match status" value="1"/>
</dbReference>
<proteinExistence type="predicted"/>
<dbReference type="EMBL" id="SHKM01000003">
    <property type="protein sequence ID" value="RZT75858.1"/>
    <property type="molecule type" value="Genomic_DNA"/>
</dbReference>